<name>A0A5J4T324_9ZZZZ</name>
<sequence length="240" mass="27655">MAVFDVFCENITAPVWRNGRLFFESGLNGTNNIYCVNTETLQCQQLTAARFGAFSPALSTDGQKLFYSDYQAKGHRIVSVTLDSLTTDIVDFIRPYHFALADSISRQEPFNLDTAELSSIYFNPKPYRRMSYLFKIHSWTPFFYDATRLLNLQTDNLITAIKPGAMILSQNTLNTAITQLGWYYTEGEHHGKLTFTYMGWYPVIDLNVDYGGKAFNVIWMKYQDNGDLKENLYTYYTDRA</sequence>
<dbReference type="EMBL" id="SNRY01000005">
    <property type="protein sequence ID" value="KAA6352073.1"/>
    <property type="molecule type" value="Genomic_DNA"/>
</dbReference>
<dbReference type="InterPro" id="IPR011042">
    <property type="entry name" value="6-blade_b-propeller_TolB-like"/>
</dbReference>
<gene>
    <name evidence="1" type="ORF">EZS27_000485</name>
    <name evidence="2" type="ORF">EZS27_000585</name>
</gene>
<protein>
    <recommendedName>
        <fullName evidence="3">Protein TolB</fullName>
    </recommendedName>
</protein>
<organism evidence="1">
    <name type="scientific">termite gut metagenome</name>
    <dbReference type="NCBI Taxonomy" id="433724"/>
    <lineage>
        <taxon>unclassified sequences</taxon>
        <taxon>metagenomes</taxon>
        <taxon>organismal metagenomes</taxon>
    </lineage>
</organism>
<comment type="caution">
    <text evidence="1">The sequence shown here is derived from an EMBL/GenBank/DDBJ whole genome shotgun (WGS) entry which is preliminary data.</text>
</comment>
<dbReference type="AlphaFoldDB" id="A0A5J4T324"/>
<dbReference type="EMBL" id="SNRY01000005">
    <property type="protein sequence ID" value="KAA6352173.1"/>
    <property type="molecule type" value="Genomic_DNA"/>
</dbReference>
<evidence type="ECO:0000313" key="1">
    <source>
        <dbReference type="EMBL" id="KAA6352073.1"/>
    </source>
</evidence>
<evidence type="ECO:0008006" key="3">
    <source>
        <dbReference type="Google" id="ProtNLM"/>
    </source>
</evidence>
<dbReference type="SUPFAM" id="SSF69304">
    <property type="entry name" value="Tricorn protease N-terminal domain"/>
    <property type="match status" value="1"/>
</dbReference>
<accession>A0A5J4T324</accession>
<dbReference type="Gene3D" id="2.120.10.30">
    <property type="entry name" value="TolB, C-terminal domain"/>
    <property type="match status" value="1"/>
</dbReference>
<proteinExistence type="predicted"/>
<evidence type="ECO:0000313" key="2">
    <source>
        <dbReference type="EMBL" id="KAA6352173.1"/>
    </source>
</evidence>
<reference evidence="1" key="1">
    <citation type="submission" date="2019-03" db="EMBL/GenBank/DDBJ databases">
        <title>Single cell metagenomics reveals metabolic interactions within the superorganism composed of flagellate Streblomastix strix and complex community of Bacteroidetes bacteria on its surface.</title>
        <authorList>
            <person name="Treitli S.C."/>
            <person name="Kolisko M."/>
            <person name="Husnik F."/>
            <person name="Keeling P."/>
            <person name="Hampl V."/>
        </authorList>
    </citation>
    <scope>NUCLEOTIDE SEQUENCE</scope>
    <source>
        <strain evidence="1">STM</strain>
    </source>
</reference>